<keyword evidence="6" id="KW-0999">Mitochondrion inner membrane</keyword>
<accession>A0AAN7ST67</accession>
<sequence>MSTTKGNHTVLVSVTAGAAAGATETLCTYPAEFVKTYRQLPRAPSTAVFTGSVASAEPKTSLQVLRDTIRSSGIRGLYSGCSALVLSNAAKGGIRFISFTQSQAFFQKSKIGSANPGASTVLAGLTAGVVESVLVVTPGEALKTRMIHSRSLADKSKSGLKNPTLVQAAVNVVRTDGVRALWSGLGPVLCKQGTNSAVRFATFGLIQEKIRTSWGITGASTTVMAGAASGVVTTYASMPFDNIKTRMQSLGTEKSMGMSRLALSMLKTEGIQVFWRATTPRLVRLTMSSSITFTVFDQVVALAAWLKKHKSPPVLVVKEGGNPTVEC</sequence>
<comment type="similarity">
    <text evidence="2 11">Belongs to the mitochondrial carrier (TC 2.A.29) family.</text>
</comment>
<dbReference type="EMBL" id="JAVRRJ010000017">
    <property type="protein sequence ID" value="KAK5080274.1"/>
    <property type="molecule type" value="Genomic_DNA"/>
</dbReference>
<evidence type="ECO:0000256" key="11">
    <source>
        <dbReference type="RuleBase" id="RU000488"/>
    </source>
</evidence>
<reference evidence="12 13" key="1">
    <citation type="submission" date="2023-08" db="EMBL/GenBank/DDBJ databases">
        <title>Black Yeasts Isolated from many extreme environments.</title>
        <authorList>
            <person name="Coleine C."/>
            <person name="Stajich J.E."/>
            <person name="Selbmann L."/>
        </authorList>
    </citation>
    <scope>NUCLEOTIDE SEQUENCE [LARGE SCALE GENOMIC DNA]</scope>
    <source>
        <strain evidence="12 13">CCFEE 5910</strain>
    </source>
</reference>
<keyword evidence="8" id="KW-0496">Mitochondrion</keyword>
<evidence type="ECO:0000256" key="8">
    <source>
        <dbReference type="ARBA" id="ARBA00023128"/>
    </source>
</evidence>
<dbReference type="PANTHER" id="PTHR45788:SF4">
    <property type="entry name" value="TRICARBOXYLATE TRANSPORT PROTEIN, MITOCHONDRIAL"/>
    <property type="match status" value="1"/>
</dbReference>
<feature type="repeat" description="Solcar" evidence="10">
    <location>
        <begin position="8"/>
        <end position="105"/>
    </location>
</feature>
<evidence type="ECO:0000256" key="1">
    <source>
        <dbReference type="ARBA" id="ARBA00004225"/>
    </source>
</evidence>
<evidence type="ECO:0000313" key="12">
    <source>
        <dbReference type="EMBL" id="KAK5080274.1"/>
    </source>
</evidence>
<dbReference type="Gene3D" id="1.50.40.10">
    <property type="entry name" value="Mitochondrial carrier domain"/>
    <property type="match status" value="1"/>
</dbReference>
<organism evidence="12 13">
    <name type="scientific">Lithohypha guttulata</name>
    <dbReference type="NCBI Taxonomy" id="1690604"/>
    <lineage>
        <taxon>Eukaryota</taxon>
        <taxon>Fungi</taxon>
        <taxon>Dikarya</taxon>
        <taxon>Ascomycota</taxon>
        <taxon>Pezizomycotina</taxon>
        <taxon>Eurotiomycetes</taxon>
        <taxon>Chaetothyriomycetidae</taxon>
        <taxon>Chaetothyriales</taxon>
        <taxon>Trichomeriaceae</taxon>
        <taxon>Lithohypha</taxon>
    </lineage>
</organism>
<keyword evidence="13" id="KW-1185">Reference proteome</keyword>
<dbReference type="PROSITE" id="PS50920">
    <property type="entry name" value="SOLCAR"/>
    <property type="match status" value="3"/>
</dbReference>
<gene>
    <name evidence="12" type="ORF">LTR05_008723</name>
</gene>
<comment type="subcellular location">
    <subcellularLocation>
        <location evidence="1">Mitochondrion membrane</location>
        <topology evidence="1">Multi-pass membrane protein</topology>
    </subcellularLocation>
</comment>
<evidence type="ECO:0000256" key="9">
    <source>
        <dbReference type="ARBA" id="ARBA00023136"/>
    </source>
</evidence>
<evidence type="ECO:0000256" key="5">
    <source>
        <dbReference type="ARBA" id="ARBA00022737"/>
    </source>
</evidence>
<feature type="repeat" description="Solcar" evidence="10">
    <location>
        <begin position="115"/>
        <end position="209"/>
    </location>
</feature>
<protein>
    <submittedName>
        <fullName evidence="12">Uncharacterized protein</fullName>
    </submittedName>
</protein>
<keyword evidence="9 10" id="KW-0472">Membrane</keyword>
<keyword evidence="4 10" id="KW-0812">Transmembrane</keyword>
<dbReference type="InterPro" id="IPR023395">
    <property type="entry name" value="MCP_dom_sf"/>
</dbReference>
<dbReference type="Pfam" id="PF00153">
    <property type="entry name" value="Mito_carr"/>
    <property type="match status" value="3"/>
</dbReference>
<dbReference type="GO" id="GO:0031966">
    <property type="term" value="C:mitochondrial membrane"/>
    <property type="evidence" value="ECO:0007669"/>
    <property type="project" value="UniProtKB-SubCell"/>
</dbReference>
<name>A0AAN7ST67_9EURO</name>
<dbReference type="PANTHER" id="PTHR45788">
    <property type="entry name" value="SUCCINATE/FUMARATE MITOCHONDRIAL TRANSPORTER-RELATED"/>
    <property type="match status" value="1"/>
</dbReference>
<evidence type="ECO:0000256" key="4">
    <source>
        <dbReference type="ARBA" id="ARBA00022692"/>
    </source>
</evidence>
<comment type="caution">
    <text evidence="12">The sequence shown here is derived from an EMBL/GenBank/DDBJ whole genome shotgun (WGS) entry which is preliminary data.</text>
</comment>
<keyword evidence="7" id="KW-1133">Transmembrane helix</keyword>
<evidence type="ECO:0000256" key="2">
    <source>
        <dbReference type="ARBA" id="ARBA00006375"/>
    </source>
</evidence>
<dbReference type="Proteomes" id="UP001309876">
    <property type="component" value="Unassembled WGS sequence"/>
</dbReference>
<dbReference type="AlphaFoldDB" id="A0AAN7ST67"/>
<keyword evidence="3 11" id="KW-0813">Transport</keyword>
<dbReference type="GO" id="GO:0006843">
    <property type="term" value="P:mitochondrial citrate transmembrane transport"/>
    <property type="evidence" value="ECO:0007669"/>
    <property type="project" value="TreeGrafter"/>
</dbReference>
<evidence type="ECO:0000256" key="3">
    <source>
        <dbReference type="ARBA" id="ARBA00022448"/>
    </source>
</evidence>
<dbReference type="GO" id="GO:0071913">
    <property type="term" value="F:citrate secondary active transmembrane transporter activity"/>
    <property type="evidence" value="ECO:0007669"/>
    <property type="project" value="TreeGrafter"/>
</dbReference>
<feature type="repeat" description="Solcar" evidence="10">
    <location>
        <begin position="217"/>
        <end position="302"/>
    </location>
</feature>
<keyword evidence="5" id="KW-0677">Repeat</keyword>
<dbReference type="SUPFAM" id="SSF103506">
    <property type="entry name" value="Mitochondrial carrier"/>
    <property type="match status" value="1"/>
</dbReference>
<proteinExistence type="inferred from homology"/>
<evidence type="ECO:0000256" key="10">
    <source>
        <dbReference type="PROSITE-ProRule" id="PRU00282"/>
    </source>
</evidence>
<dbReference type="InterPro" id="IPR049563">
    <property type="entry name" value="TXTP-like"/>
</dbReference>
<dbReference type="InterPro" id="IPR018108">
    <property type="entry name" value="MCP_transmembrane"/>
</dbReference>
<evidence type="ECO:0000313" key="13">
    <source>
        <dbReference type="Proteomes" id="UP001309876"/>
    </source>
</evidence>
<evidence type="ECO:0000256" key="7">
    <source>
        <dbReference type="ARBA" id="ARBA00022989"/>
    </source>
</evidence>
<evidence type="ECO:0000256" key="6">
    <source>
        <dbReference type="ARBA" id="ARBA00022792"/>
    </source>
</evidence>